<dbReference type="InParanoid" id="A0A194X4Y4"/>
<feature type="domain" description="Nephrocystin 3-like N-terminal" evidence="2">
    <location>
        <begin position="1"/>
        <end position="88"/>
    </location>
</feature>
<organism evidence="3 4">
    <name type="scientific">Mollisia scopiformis</name>
    <name type="common">Conifer needle endophyte fungus</name>
    <name type="synonym">Phialocephala scopiformis</name>
    <dbReference type="NCBI Taxonomy" id="149040"/>
    <lineage>
        <taxon>Eukaryota</taxon>
        <taxon>Fungi</taxon>
        <taxon>Dikarya</taxon>
        <taxon>Ascomycota</taxon>
        <taxon>Pezizomycotina</taxon>
        <taxon>Leotiomycetes</taxon>
        <taxon>Helotiales</taxon>
        <taxon>Mollisiaceae</taxon>
        <taxon>Mollisia</taxon>
    </lineage>
</organism>
<reference evidence="3 4" key="1">
    <citation type="submission" date="2015-10" db="EMBL/GenBank/DDBJ databases">
        <title>Full genome of DAOMC 229536 Phialocephala scopiformis, a fungal endophyte of spruce producing the potent anti-insectan compound rugulosin.</title>
        <authorList>
            <consortium name="DOE Joint Genome Institute"/>
            <person name="Walker A.K."/>
            <person name="Frasz S.L."/>
            <person name="Seifert K.A."/>
            <person name="Miller J.D."/>
            <person name="Mondo S.J."/>
            <person name="Labutti K."/>
            <person name="Lipzen A."/>
            <person name="Dockter R."/>
            <person name="Kennedy M."/>
            <person name="Grigoriev I.V."/>
            <person name="Spatafora J.W."/>
        </authorList>
    </citation>
    <scope>NUCLEOTIDE SEQUENCE [LARGE SCALE GENOMIC DNA]</scope>
    <source>
        <strain evidence="3 4">CBS 120377</strain>
    </source>
</reference>
<evidence type="ECO:0000313" key="3">
    <source>
        <dbReference type="EMBL" id="KUJ15134.1"/>
    </source>
</evidence>
<keyword evidence="1" id="KW-0677">Repeat</keyword>
<dbReference type="KEGG" id="psco:LY89DRAFT_587891"/>
<evidence type="ECO:0000259" key="2">
    <source>
        <dbReference type="Pfam" id="PF24883"/>
    </source>
</evidence>
<name>A0A194X4Y4_MOLSC</name>
<dbReference type="InterPro" id="IPR027417">
    <property type="entry name" value="P-loop_NTPase"/>
</dbReference>
<dbReference type="SUPFAM" id="SSF52540">
    <property type="entry name" value="P-loop containing nucleoside triphosphate hydrolases"/>
    <property type="match status" value="1"/>
</dbReference>
<evidence type="ECO:0000313" key="4">
    <source>
        <dbReference type="Proteomes" id="UP000070700"/>
    </source>
</evidence>
<sequence length="350" mass="40431">DWLGAQSEVFWIKGKAGSGKSTLMKFLSNHPETLNHLRAWAGNQQLITARFFFWNSGTALQKSQTGLLRSLLFEILRQCPEVLHYVCMVRARFKDPELRCLNPGSEHLPRQLDHLLDESLDWSHEELVHVYKCLVHTKAQSKFCFFIDGLDEFKAEGAQDHRELVSTLRELATWPNVKLCLASRPWTVFADAFTSTKWVLQLEDLTKPDIYRYVSDKFMKHDQYQKLLKARPGYSDLIGEVVRKVQGVFLWVFLVVRDLLDGLTYNDPIKTMHLRLNQFPDDLESYFQHMIDSIPKFYRKETAQVFQIALSREEPLSLITYAFVDDLAEDPNLGLAGGDIELTSSAIDDK</sequence>
<protein>
    <recommendedName>
        <fullName evidence="2">Nephrocystin 3-like N-terminal domain-containing protein</fullName>
    </recommendedName>
</protein>
<feature type="non-terminal residue" evidence="3">
    <location>
        <position position="1"/>
    </location>
</feature>
<dbReference type="InterPro" id="IPR056884">
    <property type="entry name" value="NPHP3-like_N"/>
</dbReference>
<dbReference type="Proteomes" id="UP000070700">
    <property type="component" value="Unassembled WGS sequence"/>
</dbReference>
<evidence type="ECO:0000256" key="1">
    <source>
        <dbReference type="ARBA" id="ARBA00022737"/>
    </source>
</evidence>
<proteinExistence type="predicted"/>
<dbReference type="PANTHER" id="PTHR10039:SF5">
    <property type="entry name" value="NACHT DOMAIN-CONTAINING PROTEIN"/>
    <property type="match status" value="1"/>
</dbReference>
<dbReference type="OrthoDB" id="443402at2759"/>
<keyword evidence="4" id="KW-1185">Reference proteome</keyword>
<dbReference type="AlphaFoldDB" id="A0A194X4Y4"/>
<dbReference type="Gene3D" id="3.40.50.300">
    <property type="entry name" value="P-loop containing nucleotide triphosphate hydrolases"/>
    <property type="match status" value="1"/>
</dbReference>
<dbReference type="GeneID" id="28819178"/>
<accession>A0A194X4Y4</accession>
<dbReference type="EMBL" id="KQ947418">
    <property type="protein sequence ID" value="KUJ15134.1"/>
    <property type="molecule type" value="Genomic_DNA"/>
</dbReference>
<dbReference type="PANTHER" id="PTHR10039">
    <property type="entry name" value="AMELOGENIN"/>
    <property type="match status" value="1"/>
</dbReference>
<dbReference type="RefSeq" id="XP_018069489.1">
    <property type="nucleotide sequence ID" value="XM_018209452.1"/>
</dbReference>
<dbReference type="Pfam" id="PF24883">
    <property type="entry name" value="NPHP3_N"/>
    <property type="match status" value="1"/>
</dbReference>
<gene>
    <name evidence="3" type="ORF">LY89DRAFT_587891</name>
</gene>